<feature type="transmembrane region" description="Helical" evidence="6">
    <location>
        <begin position="143"/>
        <end position="164"/>
    </location>
</feature>
<evidence type="ECO:0000313" key="7">
    <source>
        <dbReference type="EMBL" id="MDR5653347.1"/>
    </source>
</evidence>
<feature type="transmembrane region" description="Helical" evidence="6">
    <location>
        <begin position="91"/>
        <end position="112"/>
    </location>
</feature>
<dbReference type="InterPro" id="IPR001851">
    <property type="entry name" value="ABC_transp_permease"/>
</dbReference>
<feature type="transmembrane region" description="Helical" evidence="6">
    <location>
        <begin position="196"/>
        <end position="217"/>
    </location>
</feature>
<protein>
    <submittedName>
        <fullName evidence="7">ABC transporter permease</fullName>
    </submittedName>
</protein>
<organism evidence="7 8">
    <name type="scientific">Ruixingdingia sedimenti</name>
    <dbReference type="NCBI Taxonomy" id="3073604"/>
    <lineage>
        <taxon>Bacteria</taxon>
        <taxon>Pseudomonadati</taxon>
        <taxon>Pseudomonadota</taxon>
        <taxon>Alphaproteobacteria</taxon>
        <taxon>Rhodobacterales</taxon>
        <taxon>Paracoccaceae</taxon>
        <taxon>Ruixingdingia</taxon>
    </lineage>
</organism>
<evidence type="ECO:0000256" key="1">
    <source>
        <dbReference type="ARBA" id="ARBA00004651"/>
    </source>
</evidence>
<proteinExistence type="predicted"/>
<gene>
    <name evidence="7" type="ORF">RGD00_12075</name>
</gene>
<name>A0ABU1F921_9RHOB</name>
<keyword evidence="4 6" id="KW-1133">Transmembrane helix</keyword>
<feature type="transmembrane region" description="Helical" evidence="6">
    <location>
        <begin position="229"/>
        <end position="252"/>
    </location>
</feature>
<reference evidence="7 8" key="1">
    <citation type="submission" date="2023-09" db="EMBL/GenBank/DDBJ databases">
        <title>Xinfangfangia sedmenti sp. nov., isolated the sedment.</title>
        <authorList>
            <person name="Xu L."/>
        </authorList>
    </citation>
    <scope>NUCLEOTIDE SEQUENCE [LARGE SCALE GENOMIC DNA]</scope>
    <source>
        <strain evidence="7 8">LG-4</strain>
    </source>
</reference>
<accession>A0ABU1F921</accession>
<evidence type="ECO:0000256" key="4">
    <source>
        <dbReference type="ARBA" id="ARBA00022989"/>
    </source>
</evidence>
<sequence length="306" mass="31299">MDMVLILGLVASGIRFAMPILFAALGETVAQRAGVLNVGLEGIMLVGAFLAVLFAVQTGSPWGGLAAAMAGGMAMGLLHGVFAVRLKVDQIVSGIALILLGLGLSGFGYRLAFGQGTPAQVPGFQRLDFGALADLPVLGRLVFGHHALVYVGVALAVALAWMLARTGLGLTLRAVGENPKAADAAGIDVDRVRMAACAFGGAMAGAGGAFLSTAQLAGFVENMVSGRGFIAIACVVFARWNPLGALAVALVFGMAEAAQIRLQALYPGVPYQLFTILPYVVALVGLVTAARSAHLPAALGKPYRKE</sequence>
<dbReference type="PANTHER" id="PTHR43370:SF1">
    <property type="entry name" value="GUANOSINE ABC TRANSPORTER PERMEASE PROTEIN NUPQ"/>
    <property type="match status" value="1"/>
</dbReference>
<comment type="caution">
    <text evidence="7">The sequence shown here is derived from an EMBL/GenBank/DDBJ whole genome shotgun (WGS) entry which is preliminary data.</text>
</comment>
<feature type="transmembrane region" description="Helical" evidence="6">
    <location>
        <begin position="38"/>
        <end position="56"/>
    </location>
</feature>
<keyword evidence="5 6" id="KW-0472">Membrane</keyword>
<evidence type="ECO:0000256" key="3">
    <source>
        <dbReference type="ARBA" id="ARBA00022692"/>
    </source>
</evidence>
<dbReference type="PANTHER" id="PTHR43370">
    <property type="entry name" value="SUGAR ABC TRANSPORTER INTEGRAL MEMBRANE PROTEIN-RELATED"/>
    <property type="match status" value="1"/>
</dbReference>
<feature type="transmembrane region" description="Helical" evidence="6">
    <location>
        <begin position="62"/>
        <end position="84"/>
    </location>
</feature>
<dbReference type="Proteomes" id="UP001247754">
    <property type="component" value="Unassembled WGS sequence"/>
</dbReference>
<evidence type="ECO:0000256" key="5">
    <source>
        <dbReference type="ARBA" id="ARBA00023136"/>
    </source>
</evidence>
<evidence type="ECO:0000256" key="6">
    <source>
        <dbReference type="SAM" id="Phobius"/>
    </source>
</evidence>
<comment type="subcellular location">
    <subcellularLocation>
        <location evidence="1">Cell membrane</location>
        <topology evidence="1">Multi-pass membrane protein</topology>
    </subcellularLocation>
</comment>
<evidence type="ECO:0000313" key="8">
    <source>
        <dbReference type="Proteomes" id="UP001247754"/>
    </source>
</evidence>
<dbReference type="RefSeq" id="WP_310457587.1">
    <property type="nucleotide sequence ID" value="NZ_JAVKPH010000013.1"/>
</dbReference>
<dbReference type="Pfam" id="PF02653">
    <property type="entry name" value="BPD_transp_2"/>
    <property type="match status" value="1"/>
</dbReference>
<keyword evidence="3 6" id="KW-0812">Transmembrane</keyword>
<dbReference type="CDD" id="cd06580">
    <property type="entry name" value="TM_PBP1_transp_TpRbsC_like"/>
    <property type="match status" value="1"/>
</dbReference>
<dbReference type="EMBL" id="JAVKPH010000013">
    <property type="protein sequence ID" value="MDR5653347.1"/>
    <property type="molecule type" value="Genomic_DNA"/>
</dbReference>
<feature type="transmembrane region" description="Helical" evidence="6">
    <location>
        <begin position="6"/>
        <end position="26"/>
    </location>
</feature>
<keyword evidence="8" id="KW-1185">Reference proteome</keyword>
<keyword evidence="2" id="KW-1003">Cell membrane</keyword>
<evidence type="ECO:0000256" key="2">
    <source>
        <dbReference type="ARBA" id="ARBA00022475"/>
    </source>
</evidence>
<feature type="transmembrane region" description="Helical" evidence="6">
    <location>
        <begin position="273"/>
        <end position="293"/>
    </location>
</feature>